<dbReference type="EMBL" id="BGZK01000714">
    <property type="protein sequence ID" value="GBP57371.1"/>
    <property type="molecule type" value="Genomic_DNA"/>
</dbReference>
<keyword evidence="1" id="KW-1133">Transmembrane helix</keyword>
<keyword evidence="3" id="KW-1185">Reference proteome</keyword>
<name>A0A4C1X117_EUMVA</name>
<feature type="transmembrane region" description="Helical" evidence="1">
    <location>
        <begin position="131"/>
        <end position="154"/>
    </location>
</feature>
<feature type="transmembrane region" description="Helical" evidence="1">
    <location>
        <begin position="204"/>
        <end position="225"/>
    </location>
</feature>
<feature type="transmembrane region" description="Helical" evidence="1">
    <location>
        <begin position="51"/>
        <end position="71"/>
    </location>
</feature>
<gene>
    <name evidence="2" type="ORF">EVAR_27402_1</name>
</gene>
<feature type="transmembrane region" description="Helical" evidence="1">
    <location>
        <begin position="251"/>
        <end position="274"/>
    </location>
</feature>
<dbReference type="AlphaFoldDB" id="A0A4C1X117"/>
<feature type="transmembrane region" description="Helical" evidence="1">
    <location>
        <begin position="174"/>
        <end position="192"/>
    </location>
</feature>
<sequence length="302" mass="35126">MDDVDNYDSTIALLPYFEFIGIGFTVGGVLLLLLATCMFPQWRKKYQNQLFVHFALTRCLSNLFCIFMLGFDDNFYFHDYINVYILLMRIMMSTVQMAASMLTLIFTKHLHNSFVVVICVEEEHKMLKQALFVWTTFVPLVLCITTMSMTIATIMPAVLPWPEFGLWYSITMKWPLIFANSVLYCKVVYCVLKTYNNTNRRNNKAIRTVAVFAVLFIVMALQSLVDEMRPIILKVQTHQESSIYSQMSFQVFVNFVLTAVSYVTCFLSTAYWLWGNAADRQMWSSFIESKVCKLRAIFKTEN</sequence>
<organism evidence="2 3">
    <name type="scientific">Eumeta variegata</name>
    <name type="common">Bagworm moth</name>
    <name type="synonym">Eumeta japonica</name>
    <dbReference type="NCBI Taxonomy" id="151549"/>
    <lineage>
        <taxon>Eukaryota</taxon>
        <taxon>Metazoa</taxon>
        <taxon>Ecdysozoa</taxon>
        <taxon>Arthropoda</taxon>
        <taxon>Hexapoda</taxon>
        <taxon>Insecta</taxon>
        <taxon>Pterygota</taxon>
        <taxon>Neoptera</taxon>
        <taxon>Endopterygota</taxon>
        <taxon>Lepidoptera</taxon>
        <taxon>Glossata</taxon>
        <taxon>Ditrysia</taxon>
        <taxon>Tineoidea</taxon>
        <taxon>Psychidae</taxon>
        <taxon>Oiketicinae</taxon>
        <taxon>Eumeta</taxon>
    </lineage>
</organism>
<protein>
    <recommendedName>
        <fullName evidence="4">Serpentine receptor class gamma</fullName>
    </recommendedName>
</protein>
<proteinExistence type="predicted"/>
<feature type="transmembrane region" description="Helical" evidence="1">
    <location>
        <begin position="83"/>
        <end position="106"/>
    </location>
</feature>
<reference evidence="2 3" key="1">
    <citation type="journal article" date="2019" name="Commun. Biol.">
        <title>The bagworm genome reveals a unique fibroin gene that provides high tensile strength.</title>
        <authorList>
            <person name="Kono N."/>
            <person name="Nakamura H."/>
            <person name="Ohtoshi R."/>
            <person name="Tomita M."/>
            <person name="Numata K."/>
            <person name="Arakawa K."/>
        </authorList>
    </citation>
    <scope>NUCLEOTIDE SEQUENCE [LARGE SCALE GENOMIC DNA]</scope>
</reference>
<keyword evidence="1" id="KW-0472">Membrane</keyword>
<keyword evidence="1" id="KW-0812">Transmembrane</keyword>
<evidence type="ECO:0000313" key="3">
    <source>
        <dbReference type="Proteomes" id="UP000299102"/>
    </source>
</evidence>
<feature type="transmembrane region" description="Helical" evidence="1">
    <location>
        <begin position="20"/>
        <end position="39"/>
    </location>
</feature>
<dbReference type="Proteomes" id="UP000299102">
    <property type="component" value="Unassembled WGS sequence"/>
</dbReference>
<accession>A0A4C1X117</accession>
<evidence type="ECO:0000313" key="2">
    <source>
        <dbReference type="EMBL" id="GBP57371.1"/>
    </source>
</evidence>
<dbReference type="OrthoDB" id="7200218at2759"/>
<evidence type="ECO:0000256" key="1">
    <source>
        <dbReference type="SAM" id="Phobius"/>
    </source>
</evidence>
<comment type="caution">
    <text evidence="2">The sequence shown here is derived from an EMBL/GenBank/DDBJ whole genome shotgun (WGS) entry which is preliminary data.</text>
</comment>
<evidence type="ECO:0008006" key="4">
    <source>
        <dbReference type="Google" id="ProtNLM"/>
    </source>
</evidence>